<evidence type="ECO:0000256" key="1">
    <source>
        <dbReference type="SAM" id="MobiDB-lite"/>
    </source>
</evidence>
<protein>
    <submittedName>
        <fullName evidence="2">Uncharacterized protein</fullName>
    </submittedName>
</protein>
<dbReference type="Proteomes" id="UP000176822">
    <property type="component" value="Unassembled WGS sequence"/>
</dbReference>
<accession>A0A1F4Z4B4</accession>
<comment type="caution">
    <text evidence="2">The sequence shown here is derived from an EMBL/GenBank/DDBJ whole genome shotgun (WGS) entry which is preliminary data.</text>
</comment>
<dbReference type="EMBL" id="MEXM01000023">
    <property type="protein sequence ID" value="OGD01023.1"/>
    <property type="molecule type" value="Genomic_DNA"/>
</dbReference>
<reference evidence="2 3" key="1">
    <citation type="journal article" date="2016" name="Nat. Commun.">
        <title>Thousands of microbial genomes shed light on interconnected biogeochemical processes in an aquifer system.</title>
        <authorList>
            <person name="Anantharaman K."/>
            <person name="Brown C.T."/>
            <person name="Hug L.A."/>
            <person name="Sharon I."/>
            <person name="Castelle C.J."/>
            <person name="Probst A.J."/>
            <person name="Thomas B.C."/>
            <person name="Singh A."/>
            <person name="Wilkins M.J."/>
            <person name="Karaoz U."/>
            <person name="Brodie E.L."/>
            <person name="Williams K.H."/>
            <person name="Hubbard S.S."/>
            <person name="Banfield J.F."/>
        </authorList>
    </citation>
    <scope>NUCLEOTIDE SEQUENCE [LARGE SCALE GENOMIC DNA]</scope>
</reference>
<evidence type="ECO:0000313" key="2">
    <source>
        <dbReference type="EMBL" id="OGD01023.1"/>
    </source>
</evidence>
<sequence length="66" mass="7111">MLTAFNKLDANTKVRNNENAPINAPANNAPNVKLKPRLKASLGPARNPVILPTIIKITARNITPSL</sequence>
<gene>
    <name evidence="2" type="ORF">A2972_03650</name>
</gene>
<dbReference type="AlphaFoldDB" id="A0A1F4Z4B4"/>
<name>A0A1F4Z4B4_9BACT</name>
<organism evidence="2 3">
    <name type="scientific">Candidatus Amesbacteria bacterium RIFCSPLOWO2_01_FULL_47_33</name>
    <dbReference type="NCBI Taxonomy" id="1797258"/>
    <lineage>
        <taxon>Bacteria</taxon>
        <taxon>Candidatus Amesiibacteriota</taxon>
    </lineage>
</organism>
<feature type="region of interest" description="Disordered" evidence="1">
    <location>
        <begin position="1"/>
        <end position="31"/>
    </location>
</feature>
<evidence type="ECO:0000313" key="3">
    <source>
        <dbReference type="Proteomes" id="UP000176822"/>
    </source>
</evidence>
<proteinExistence type="predicted"/>
<feature type="compositionally biased region" description="Low complexity" evidence="1">
    <location>
        <begin position="17"/>
        <end position="31"/>
    </location>
</feature>